<protein>
    <submittedName>
        <fullName evidence="3">Uncharacterized protein</fullName>
    </submittedName>
</protein>
<feature type="transmembrane region" description="Helical" evidence="2">
    <location>
        <begin position="80"/>
        <end position="105"/>
    </location>
</feature>
<evidence type="ECO:0000256" key="2">
    <source>
        <dbReference type="SAM" id="Phobius"/>
    </source>
</evidence>
<name>A0ABP6T8S6_9ACTN</name>
<comment type="caution">
    <text evidence="3">The sequence shown here is derived from an EMBL/GenBank/DDBJ whole genome shotgun (WGS) entry which is preliminary data.</text>
</comment>
<keyword evidence="2" id="KW-0472">Membrane</keyword>
<feature type="transmembrane region" description="Helical" evidence="2">
    <location>
        <begin position="232"/>
        <end position="256"/>
    </location>
</feature>
<feature type="compositionally biased region" description="Low complexity" evidence="1">
    <location>
        <begin position="1"/>
        <end position="16"/>
    </location>
</feature>
<evidence type="ECO:0000256" key="1">
    <source>
        <dbReference type="SAM" id="MobiDB-lite"/>
    </source>
</evidence>
<feature type="transmembrane region" description="Helical" evidence="2">
    <location>
        <begin position="53"/>
        <end position="74"/>
    </location>
</feature>
<keyword evidence="2" id="KW-0812">Transmembrane</keyword>
<gene>
    <name evidence="3" type="ORF">GCM10020369_67170</name>
</gene>
<reference evidence="4" key="1">
    <citation type="journal article" date="2019" name="Int. J. Syst. Evol. Microbiol.">
        <title>The Global Catalogue of Microorganisms (GCM) 10K type strain sequencing project: providing services to taxonomists for standard genome sequencing and annotation.</title>
        <authorList>
            <consortium name="The Broad Institute Genomics Platform"/>
            <consortium name="The Broad Institute Genome Sequencing Center for Infectious Disease"/>
            <person name="Wu L."/>
            <person name="Ma J."/>
        </authorList>
    </citation>
    <scope>NUCLEOTIDE SEQUENCE [LARGE SCALE GENOMIC DNA]</scope>
    <source>
        <strain evidence="4">JCM 9458</strain>
    </source>
</reference>
<feature type="transmembrane region" description="Helical" evidence="2">
    <location>
        <begin position="205"/>
        <end position="226"/>
    </location>
</feature>
<keyword evidence="2" id="KW-1133">Transmembrane helix</keyword>
<sequence>MGPDAAQPAAAPSDEPAGVREQPSAAPPSRVVTAAGARGLGDFDRVATGTNPIVNFLGFLVFAGLLFGVAWGLSWMGRMWAARIVAILWILVIFGALFVVGYAFLQLLSGFRAVYVFRNGLVWTHNRDVQAATWTEVDRMVTTAVQGKDPHEAVIHLLDGRQTRVEFTAENEGVREQLAETLTRWQRPVDFEIAGFTEKDEERQAYRGAAAVLGVAGLFAALFFSFVTNRGFGLPIGFSLVGGFLTVALVLAGLALRFPPLRIVAGIFAGIAGLCLMVEVNRWTDVHFVVVTGAVIAFEAALVSIWRTLHRQLPAPRWFGRRRSLAKSNGWRYLDTAEIPVPGPKSIAHLIGVPTGATTTTGEGVLVATVNGIECTVYDRARRRPLMGDPVLTVWQVPLPATVPYATLKELSMRDISLDERGDVHIFEPTPPTRAAQILDRVIETIPAQVHPDWWIEGRYLCLAESVAPSATTIARRANYLTYLATQTPWQQLADPAVWQPTEPTRWDDDSVFAPAVVEALRLACEGRFPGSDLHTAETLGALIRADPSAGWDRVWQLTGPPESLKLESGVFRTIDPRRSDSAPRPAYRGDALFSPELARALLVAQAIRERYGLLVITTGVLALGLVGFRGAGATEALLAGGRLSHEQLLAEVQAALLGTPLDDLRTIVPAAPN</sequence>
<dbReference type="EMBL" id="BAAAYN010000047">
    <property type="protein sequence ID" value="GAA3395144.1"/>
    <property type="molecule type" value="Genomic_DNA"/>
</dbReference>
<accession>A0ABP6T8S6</accession>
<feature type="region of interest" description="Disordered" evidence="1">
    <location>
        <begin position="1"/>
        <end position="27"/>
    </location>
</feature>
<organism evidence="3 4">
    <name type="scientific">Cryptosporangium minutisporangium</name>
    <dbReference type="NCBI Taxonomy" id="113569"/>
    <lineage>
        <taxon>Bacteria</taxon>
        <taxon>Bacillati</taxon>
        <taxon>Actinomycetota</taxon>
        <taxon>Actinomycetes</taxon>
        <taxon>Cryptosporangiales</taxon>
        <taxon>Cryptosporangiaceae</taxon>
        <taxon>Cryptosporangium</taxon>
    </lineage>
</organism>
<feature type="transmembrane region" description="Helical" evidence="2">
    <location>
        <begin position="263"/>
        <end position="280"/>
    </location>
</feature>
<dbReference type="RefSeq" id="WP_345732280.1">
    <property type="nucleotide sequence ID" value="NZ_BAAAYN010000047.1"/>
</dbReference>
<dbReference type="Proteomes" id="UP001501676">
    <property type="component" value="Unassembled WGS sequence"/>
</dbReference>
<evidence type="ECO:0000313" key="3">
    <source>
        <dbReference type="EMBL" id="GAA3395144.1"/>
    </source>
</evidence>
<proteinExistence type="predicted"/>
<keyword evidence="4" id="KW-1185">Reference proteome</keyword>
<evidence type="ECO:0000313" key="4">
    <source>
        <dbReference type="Proteomes" id="UP001501676"/>
    </source>
</evidence>
<feature type="transmembrane region" description="Helical" evidence="2">
    <location>
        <begin position="286"/>
        <end position="309"/>
    </location>
</feature>